<feature type="transmembrane region" description="Helical" evidence="5">
    <location>
        <begin position="158"/>
        <end position="177"/>
    </location>
</feature>
<dbReference type="WBParaSite" id="PTRK_0001123400.1">
    <property type="protein sequence ID" value="PTRK_0001123400.1"/>
    <property type="gene ID" value="PTRK_0001123400"/>
</dbReference>
<dbReference type="Proteomes" id="UP000038045">
    <property type="component" value="Unplaced"/>
</dbReference>
<feature type="transmembrane region" description="Helical" evidence="5">
    <location>
        <begin position="91"/>
        <end position="115"/>
    </location>
</feature>
<feature type="transmembrane region" description="Helical" evidence="5">
    <location>
        <begin position="269"/>
        <end position="292"/>
    </location>
</feature>
<feature type="transmembrane region" description="Helical" evidence="5">
    <location>
        <begin position="318"/>
        <end position="338"/>
    </location>
</feature>
<protein>
    <submittedName>
        <fullName evidence="8">Aa_trans domain-containing protein</fullName>
    </submittedName>
</protein>
<keyword evidence="3 5" id="KW-1133">Transmembrane helix</keyword>
<keyword evidence="2 5" id="KW-0812">Transmembrane</keyword>
<feature type="transmembrane region" description="Helical" evidence="5">
    <location>
        <begin position="135"/>
        <end position="151"/>
    </location>
</feature>
<evidence type="ECO:0000313" key="7">
    <source>
        <dbReference type="Proteomes" id="UP000038045"/>
    </source>
</evidence>
<keyword evidence="4 5" id="KW-0472">Membrane</keyword>
<evidence type="ECO:0000256" key="5">
    <source>
        <dbReference type="SAM" id="Phobius"/>
    </source>
</evidence>
<evidence type="ECO:0000256" key="2">
    <source>
        <dbReference type="ARBA" id="ARBA00022692"/>
    </source>
</evidence>
<feature type="transmembrane region" description="Helical" evidence="5">
    <location>
        <begin position="229"/>
        <end position="257"/>
    </location>
</feature>
<dbReference type="PANTHER" id="PTHR22950">
    <property type="entry name" value="AMINO ACID TRANSPORTER"/>
    <property type="match status" value="1"/>
</dbReference>
<evidence type="ECO:0000313" key="8">
    <source>
        <dbReference type="WBParaSite" id="PTRK_0001123400.1"/>
    </source>
</evidence>
<evidence type="ECO:0000259" key="6">
    <source>
        <dbReference type="Pfam" id="PF01490"/>
    </source>
</evidence>
<reference evidence="8" key="1">
    <citation type="submission" date="2017-02" db="UniProtKB">
        <authorList>
            <consortium name="WormBaseParasite"/>
        </authorList>
    </citation>
    <scope>IDENTIFICATION</scope>
</reference>
<dbReference type="AlphaFoldDB" id="A0A0N4ZRV1"/>
<proteinExistence type="predicted"/>
<feature type="transmembrane region" description="Helical" evidence="5">
    <location>
        <begin position="344"/>
        <end position="364"/>
    </location>
</feature>
<feature type="domain" description="Amino acid transporter transmembrane" evidence="6">
    <location>
        <begin position="7"/>
        <end position="402"/>
    </location>
</feature>
<sequence length="407" mass="45874">MDKYECFVNFLKGMIGPGVLTLPLSFKQAGFIPASIMIFVIGLVNCYCMYQLVECSRYFITKYNLNTIDYATVSFYASNEIFKKDSKVSKILPTIIWISLFSLQIGICSVFHVFVGSLSKELFEKYFINIKYDVRMYYLIYLFPFAILVSFKSIRTLTILNLAANLLLLISLLSIFLKLSLSKFNLNGITYFTNINGLFTALGAIMYAFEGQALVIPLMNHMKEPKSMIGLTGVLPWVMITVIIIAECSGIFGYLVYGDKVLSNIMMNLEYTIFLVSIKIIFTIVVFVSYLIQMFVPIDMMMPYIENFSKSKNQNINVIENIVRILFVILTTIISISIPNLNSIISLIGVTCGMLLALICPAIIHTFTFLSPTINALKMIVINMSIVILGSIGIIFGLKSTIEDMIQ</sequence>
<dbReference type="PANTHER" id="PTHR22950:SF217">
    <property type="entry name" value="AMINO ACID TRANSPORTER TRANSMEMBRANE DOMAIN-CONTAINING PROTEIN"/>
    <property type="match status" value="1"/>
</dbReference>
<accession>A0A0N4ZRV1</accession>
<comment type="subcellular location">
    <subcellularLocation>
        <location evidence="1">Membrane</location>
        <topology evidence="1">Multi-pass membrane protein</topology>
    </subcellularLocation>
</comment>
<evidence type="ECO:0000256" key="3">
    <source>
        <dbReference type="ARBA" id="ARBA00022989"/>
    </source>
</evidence>
<evidence type="ECO:0000256" key="4">
    <source>
        <dbReference type="ARBA" id="ARBA00023136"/>
    </source>
</evidence>
<organism evidence="7 8">
    <name type="scientific">Parastrongyloides trichosuri</name>
    <name type="common">Possum-specific nematode worm</name>
    <dbReference type="NCBI Taxonomy" id="131310"/>
    <lineage>
        <taxon>Eukaryota</taxon>
        <taxon>Metazoa</taxon>
        <taxon>Ecdysozoa</taxon>
        <taxon>Nematoda</taxon>
        <taxon>Chromadorea</taxon>
        <taxon>Rhabditida</taxon>
        <taxon>Tylenchina</taxon>
        <taxon>Panagrolaimomorpha</taxon>
        <taxon>Strongyloidoidea</taxon>
        <taxon>Strongyloididae</taxon>
        <taxon>Parastrongyloides</taxon>
    </lineage>
</organism>
<dbReference type="STRING" id="131310.A0A0N4ZRV1"/>
<keyword evidence="7" id="KW-1185">Reference proteome</keyword>
<dbReference type="InterPro" id="IPR013057">
    <property type="entry name" value="AA_transpt_TM"/>
</dbReference>
<dbReference type="Pfam" id="PF01490">
    <property type="entry name" value="Aa_trans"/>
    <property type="match status" value="1"/>
</dbReference>
<feature type="transmembrane region" description="Helical" evidence="5">
    <location>
        <begin position="376"/>
        <end position="398"/>
    </location>
</feature>
<dbReference type="GO" id="GO:0015179">
    <property type="term" value="F:L-amino acid transmembrane transporter activity"/>
    <property type="evidence" value="ECO:0007669"/>
    <property type="project" value="TreeGrafter"/>
</dbReference>
<feature type="transmembrane region" description="Helical" evidence="5">
    <location>
        <begin position="31"/>
        <end position="53"/>
    </location>
</feature>
<feature type="transmembrane region" description="Helical" evidence="5">
    <location>
        <begin position="189"/>
        <end position="209"/>
    </location>
</feature>
<evidence type="ECO:0000256" key="1">
    <source>
        <dbReference type="ARBA" id="ARBA00004141"/>
    </source>
</evidence>
<dbReference type="GO" id="GO:0005774">
    <property type="term" value="C:vacuolar membrane"/>
    <property type="evidence" value="ECO:0007669"/>
    <property type="project" value="TreeGrafter"/>
</dbReference>
<name>A0A0N4ZRV1_PARTI</name>